<proteinExistence type="predicted"/>
<feature type="compositionally biased region" description="Low complexity" evidence="1">
    <location>
        <begin position="690"/>
        <end position="723"/>
    </location>
</feature>
<feature type="region of interest" description="Disordered" evidence="1">
    <location>
        <begin position="690"/>
        <end position="735"/>
    </location>
</feature>
<dbReference type="PANTHER" id="PTHR35399:SF2">
    <property type="entry name" value="DUF839 DOMAIN-CONTAINING PROTEIN"/>
    <property type="match status" value="1"/>
</dbReference>
<evidence type="ECO:0000313" key="2">
    <source>
        <dbReference type="EMBL" id="MCT2042739.1"/>
    </source>
</evidence>
<dbReference type="RefSeq" id="WP_260104179.1">
    <property type="nucleotide sequence ID" value="NZ_JALXSQ010000015.1"/>
</dbReference>
<gene>
    <name evidence="2" type="ORF">M3D15_05250</name>
</gene>
<reference evidence="2 3" key="1">
    <citation type="submission" date="2022-04" db="EMBL/GenBank/DDBJ databases">
        <title>Human microbiome associated bacterial genomes.</title>
        <authorList>
            <person name="Sandstrom S."/>
            <person name="Salamzade R."/>
            <person name="Kalan L.R."/>
        </authorList>
    </citation>
    <scope>NUCLEOTIDE SEQUENCE [LARGE SCALE GENOMIC DNA]</scope>
    <source>
        <strain evidence="3">p3-SID1799</strain>
    </source>
</reference>
<name>A0ABT2HWP2_9MICO</name>
<organism evidence="2 3">
    <name type="scientific">Pseudoclavibacter albus</name>
    <dbReference type="NCBI Taxonomy" id="272241"/>
    <lineage>
        <taxon>Bacteria</taxon>
        <taxon>Bacillati</taxon>
        <taxon>Actinomycetota</taxon>
        <taxon>Actinomycetes</taxon>
        <taxon>Micrococcales</taxon>
        <taxon>Microbacteriaceae</taxon>
        <taxon>Pseudoclavibacter</taxon>
    </lineage>
</organism>
<comment type="caution">
    <text evidence="2">The sequence shown here is derived from an EMBL/GenBank/DDBJ whole genome shotgun (WGS) entry which is preliminary data.</text>
</comment>
<keyword evidence="3" id="KW-1185">Reference proteome</keyword>
<sequence length="771" mass="82379">MLPMADYVRGKRSPVTCQLKCANQCLGEVCNTSDNGYFRDIAGAAISRRAALGLGAGGVFGAVALSMFGGPRRVEAASPLMAQSAQTDPNMPFTRIDPVHFETDELTVPETFAWVPLIRWGDPLFTDSPTFDAMNQTAQAQAKQFGYNCDYTDVIRLDDLNALLVVNHEYTNENIMFPADQLANDLDRVRSVGRAAHGFSVVELKRPRVDAPWEVVVGGAKNRRFTTDETEFVFTGPAAGSDLLKTVEGDKVRGTLGNCSGGTTPWGTVLSGEENFHGYFRSAGTSATDKRYGLADNETVRGWEHQDPRFDARNAGYENEINRFGWIVEIDPMDPTSTPRKHTSLGRFKHEGANIRVDQNNAVAAYSGDDERFDYLYKFVSANKYVEGDRAHNMTLLEKGSLYVAKFTGNSPASEIDGSGKLPSDGAFDGTGEWLPLMVNGKSVVDGFSDAEVLVYTRLAADKVGATKMDRCEDVQPSPTTGKVYVACTNNSKRGTAGKAAPDEANPRTENRDGHIIEIAENGDRADATMFRWNILIVAGDVAQGDATYFSGYPADKVSPISCPDNLAFDSQGNLWISTDGAPDGIGYNDGLFRVGLEGTERGLVEQFLSVPRDAETCGPVVHDDEKHVFVAVQHPGEEGTFEEPHSYFPDYAANGARSITSEPNAANFAGPRPTVVQVLPAVELMPQPTETATATPTATPTTTEAASAAPTASASPSATPAAGEGNLSSTGVDANAGSALAGAAAALGAGAALFLARRDRGLKGDLEQDA</sequence>
<dbReference type="EMBL" id="JALXSQ010000015">
    <property type="protein sequence ID" value="MCT2042739.1"/>
    <property type="molecule type" value="Genomic_DNA"/>
</dbReference>
<dbReference type="Proteomes" id="UP001525379">
    <property type="component" value="Unassembled WGS sequence"/>
</dbReference>
<dbReference type="SUPFAM" id="SSF63829">
    <property type="entry name" value="Calcium-dependent phosphotriesterase"/>
    <property type="match status" value="1"/>
</dbReference>
<evidence type="ECO:0000313" key="3">
    <source>
        <dbReference type="Proteomes" id="UP001525379"/>
    </source>
</evidence>
<protein>
    <submittedName>
        <fullName evidence="2">PhoX family phosphatase</fullName>
    </submittedName>
</protein>
<dbReference type="PANTHER" id="PTHR35399">
    <property type="entry name" value="SLR8030 PROTEIN"/>
    <property type="match status" value="1"/>
</dbReference>
<dbReference type="InterPro" id="IPR008557">
    <property type="entry name" value="PhoX"/>
</dbReference>
<accession>A0ABT2HWP2</accession>
<evidence type="ECO:0000256" key="1">
    <source>
        <dbReference type="SAM" id="MobiDB-lite"/>
    </source>
</evidence>
<dbReference type="Pfam" id="PF05787">
    <property type="entry name" value="PhoX"/>
    <property type="match status" value="1"/>
</dbReference>